<dbReference type="RefSeq" id="WP_039454666.1">
    <property type="nucleotide sequence ID" value="NZ_JSWE01000036.1"/>
</dbReference>
<evidence type="ECO:0000256" key="5">
    <source>
        <dbReference type="ARBA" id="ARBA00022842"/>
    </source>
</evidence>
<feature type="binding site" evidence="10">
    <location>
        <position position="93"/>
    </location>
    <ligand>
        <name>Mg(2+)</name>
        <dbReference type="ChEBI" id="CHEBI:18420"/>
    </ligand>
</feature>
<comment type="function">
    <text evidence="1 10">Condenses 4-methyl-5-(beta-hydroxyethyl)thiazole monophosphate (THZ-P) and 2-methyl-4-amino-5-hydroxymethyl pyrimidine pyrophosphate (HMP-PP) to form thiamine monophosphate (TMP).</text>
</comment>
<comment type="catalytic activity">
    <reaction evidence="7 10 11">
        <text>4-methyl-5-(2-phosphooxyethyl)-thiazole + 4-amino-2-methyl-5-(diphosphooxymethyl)pyrimidine + H(+) = thiamine phosphate + diphosphate</text>
        <dbReference type="Rhea" id="RHEA:22328"/>
        <dbReference type="ChEBI" id="CHEBI:15378"/>
        <dbReference type="ChEBI" id="CHEBI:33019"/>
        <dbReference type="ChEBI" id="CHEBI:37575"/>
        <dbReference type="ChEBI" id="CHEBI:57841"/>
        <dbReference type="ChEBI" id="CHEBI:58296"/>
        <dbReference type="EC" id="2.5.1.3"/>
    </reaction>
</comment>
<dbReference type="GO" id="GO:0004789">
    <property type="term" value="F:thiamine-phosphate diphosphorylase activity"/>
    <property type="evidence" value="ECO:0007669"/>
    <property type="project" value="UniProtKB-UniRule"/>
</dbReference>
<comment type="similarity">
    <text evidence="10 11">Belongs to the thiamine-phosphate synthase family.</text>
</comment>
<evidence type="ECO:0000256" key="4">
    <source>
        <dbReference type="ARBA" id="ARBA00022723"/>
    </source>
</evidence>
<dbReference type="GO" id="GO:0009229">
    <property type="term" value="P:thiamine diphosphate biosynthetic process"/>
    <property type="evidence" value="ECO:0007669"/>
    <property type="project" value="UniProtKB-UniRule"/>
</dbReference>
<keyword evidence="6 10" id="KW-0784">Thiamine biosynthesis</keyword>
<evidence type="ECO:0000256" key="11">
    <source>
        <dbReference type="RuleBase" id="RU003826"/>
    </source>
</evidence>
<evidence type="ECO:0000313" key="15">
    <source>
        <dbReference type="Proteomes" id="UP000031258"/>
    </source>
</evidence>
<keyword evidence="3 10" id="KW-0808">Transferase</keyword>
<evidence type="ECO:0000256" key="3">
    <source>
        <dbReference type="ARBA" id="ARBA00022679"/>
    </source>
</evidence>
<comment type="cofactor">
    <cofactor evidence="10">
        <name>Mg(2+)</name>
        <dbReference type="ChEBI" id="CHEBI:18420"/>
    </cofactor>
    <text evidence="10">Binds 1 Mg(2+) ion per subunit.</text>
</comment>
<dbReference type="Proteomes" id="UP000031258">
    <property type="component" value="Unassembled WGS sequence"/>
</dbReference>
<dbReference type="EMBL" id="JSWE01000036">
    <property type="protein sequence ID" value="KIE06090.1"/>
    <property type="molecule type" value="Genomic_DNA"/>
</dbReference>
<name>A0A0C1R1C6_9RICK</name>
<dbReference type="InterPro" id="IPR036206">
    <property type="entry name" value="ThiamineP_synth_sf"/>
</dbReference>
<evidence type="ECO:0000313" key="14">
    <source>
        <dbReference type="EMBL" id="KIE06090.1"/>
    </source>
</evidence>
<dbReference type="PATRIC" id="fig|86105.3.peg.90"/>
<dbReference type="GO" id="GO:0000287">
    <property type="term" value="F:magnesium ion binding"/>
    <property type="evidence" value="ECO:0007669"/>
    <property type="project" value="UniProtKB-UniRule"/>
</dbReference>
<dbReference type="AlphaFoldDB" id="A0A0C1R1C6"/>
<dbReference type="SUPFAM" id="SSF51391">
    <property type="entry name" value="Thiamin phosphate synthase"/>
    <property type="match status" value="1"/>
</dbReference>
<dbReference type="PANTHER" id="PTHR20857:SF23">
    <property type="entry name" value="THIAMINE BIOSYNTHETIC BIFUNCTIONAL ENZYME"/>
    <property type="match status" value="1"/>
</dbReference>
<feature type="binding site" evidence="10">
    <location>
        <position position="170"/>
    </location>
    <ligand>
        <name>2-[(2R,5Z)-2-carboxy-4-methylthiazol-5(2H)-ylidene]ethyl phosphate</name>
        <dbReference type="ChEBI" id="CHEBI:62899"/>
    </ligand>
</feature>
<evidence type="ECO:0000256" key="7">
    <source>
        <dbReference type="ARBA" id="ARBA00047334"/>
    </source>
</evidence>
<dbReference type="OrthoDB" id="9810880at2"/>
<proteinExistence type="inferred from homology"/>
<feature type="domain" description="Thiamine phosphate synthase/TenI" evidence="13">
    <location>
        <begin position="11"/>
        <end position="193"/>
    </location>
</feature>
<dbReference type="FunFam" id="3.20.20.70:FF:000096">
    <property type="entry name" value="Thiamine-phosphate synthase"/>
    <property type="match status" value="1"/>
</dbReference>
<dbReference type="InterPro" id="IPR022998">
    <property type="entry name" value="ThiamineP_synth_TenI"/>
</dbReference>
<comment type="caution">
    <text evidence="14">The sequence shown here is derived from an EMBL/GenBank/DDBJ whole genome shotgun (WGS) entry which is preliminary data.</text>
</comment>
<comment type="catalytic activity">
    <reaction evidence="9 10 11">
        <text>2-[(2R,5Z)-2-carboxy-4-methylthiazol-5(2H)-ylidene]ethyl phosphate + 4-amino-2-methyl-5-(diphosphooxymethyl)pyrimidine + 2 H(+) = thiamine phosphate + CO2 + diphosphate</text>
        <dbReference type="Rhea" id="RHEA:47844"/>
        <dbReference type="ChEBI" id="CHEBI:15378"/>
        <dbReference type="ChEBI" id="CHEBI:16526"/>
        <dbReference type="ChEBI" id="CHEBI:33019"/>
        <dbReference type="ChEBI" id="CHEBI:37575"/>
        <dbReference type="ChEBI" id="CHEBI:57841"/>
        <dbReference type="ChEBI" id="CHEBI:62899"/>
        <dbReference type="EC" id="2.5.1.3"/>
    </reaction>
</comment>
<reference evidence="14 15" key="1">
    <citation type="submission" date="2014-11" db="EMBL/GenBank/DDBJ databases">
        <title>A Rickettsiales Symbiont of Amoebae With Ancient Features.</title>
        <authorList>
            <person name="Schulz F."/>
            <person name="Martijn J."/>
            <person name="Wascher F."/>
            <person name="Kostanjsek R."/>
            <person name="Ettema T.J."/>
            <person name="Horn M."/>
        </authorList>
    </citation>
    <scope>NUCLEOTIDE SEQUENCE [LARGE SCALE GENOMIC DNA]</scope>
    <source>
        <strain evidence="14 15">UWC36</strain>
    </source>
</reference>
<dbReference type="UniPathway" id="UPA00060">
    <property type="reaction ID" value="UER00141"/>
</dbReference>
<protein>
    <recommendedName>
        <fullName evidence="10">Thiamine-phosphate synthase</fullName>
        <shortName evidence="10">TP synthase</shortName>
        <shortName evidence="10">TPS</shortName>
        <ecNumber evidence="10">2.5.1.3</ecNumber>
    </recommendedName>
    <alternativeName>
        <fullName evidence="10">Thiamine-phosphate pyrophosphorylase</fullName>
        <shortName evidence="10">TMP pyrophosphorylase</shortName>
        <shortName evidence="10">TMP-PPase</shortName>
    </alternativeName>
</protein>
<gene>
    <name evidence="14" type="primary">thiE_2</name>
    <name evidence="10" type="synonym">thiE</name>
    <name evidence="14" type="ORF">NF27_BK00110</name>
</gene>
<evidence type="ECO:0000256" key="2">
    <source>
        <dbReference type="ARBA" id="ARBA00005165"/>
    </source>
</evidence>
<dbReference type="GO" id="GO:0009228">
    <property type="term" value="P:thiamine biosynthetic process"/>
    <property type="evidence" value="ECO:0007669"/>
    <property type="project" value="UniProtKB-KW"/>
</dbReference>
<organism evidence="14 15">
    <name type="scientific">Candidatus Jidaibacter acanthamoebae</name>
    <dbReference type="NCBI Taxonomy" id="86105"/>
    <lineage>
        <taxon>Bacteria</taxon>
        <taxon>Pseudomonadati</taxon>
        <taxon>Pseudomonadota</taxon>
        <taxon>Alphaproteobacteria</taxon>
        <taxon>Rickettsiales</taxon>
        <taxon>Candidatus Midichloriaceae</taxon>
        <taxon>Candidatus Jidaibacter</taxon>
    </lineage>
</organism>
<keyword evidence="15" id="KW-1185">Reference proteome</keyword>
<dbReference type="InterPro" id="IPR034291">
    <property type="entry name" value="TMP_synthase"/>
</dbReference>
<evidence type="ECO:0000256" key="10">
    <source>
        <dbReference type="HAMAP-Rule" id="MF_00097"/>
    </source>
</evidence>
<comment type="pathway">
    <text evidence="2 10 12">Cofactor biosynthesis; thiamine diphosphate biosynthesis; thiamine phosphate from 4-amino-2-methyl-5-diphosphomethylpyrimidine and 4-methyl-5-(2-phosphoethyl)-thiazole: step 1/1.</text>
</comment>
<feature type="binding site" evidence="10">
    <location>
        <position position="112"/>
    </location>
    <ligand>
        <name>4-amino-2-methyl-5-(diphosphooxymethyl)pyrimidine</name>
        <dbReference type="ChEBI" id="CHEBI:57841"/>
    </ligand>
</feature>
<dbReference type="Gene3D" id="3.20.20.70">
    <property type="entry name" value="Aldolase class I"/>
    <property type="match status" value="1"/>
</dbReference>
<feature type="binding site" evidence="10">
    <location>
        <begin position="139"/>
        <end position="141"/>
    </location>
    <ligand>
        <name>2-[(2R,5Z)-2-carboxy-4-methylthiazol-5(2H)-ylidene]ethyl phosphate</name>
        <dbReference type="ChEBI" id="CHEBI:62899"/>
    </ligand>
</feature>
<feature type="binding site" evidence="10">
    <location>
        <begin position="41"/>
        <end position="45"/>
    </location>
    <ligand>
        <name>4-amino-2-methyl-5-(diphosphooxymethyl)pyrimidine</name>
        <dbReference type="ChEBI" id="CHEBI:57841"/>
    </ligand>
</feature>
<dbReference type="InterPro" id="IPR013785">
    <property type="entry name" value="Aldolase_TIM"/>
</dbReference>
<feature type="binding site" evidence="10">
    <location>
        <position position="74"/>
    </location>
    <ligand>
        <name>Mg(2+)</name>
        <dbReference type="ChEBI" id="CHEBI:18420"/>
    </ligand>
</feature>
<dbReference type="Pfam" id="PF02581">
    <property type="entry name" value="TMP-TENI"/>
    <property type="match status" value="1"/>
</dbReference>
<accession>A0A0C1R1C6</accession>
<keyword evidence="5 10" id="KW-0460">Magnesium</keyword>
<dbReference type="STRING" id="86105.NF27_BK00110"/>
<sequence>MRSRLNHSLKLCLVTNITHQPMEQYLRFVEEAVMGGVTMVQLREKSNNLVEVKTRARELQRLLCSFEIPLIINDYVELAAEIDADGVHIGQQDMSITKARGILGANKIIGLSIEDLDELSESNNSNDIDYVTASAVFPSKTKPGCKQIWGIEGLQKITSTSIHPVTAIGGIKLNNTLEIISTGAKGIAVIGAIHDALNPYEAAQNLRKIIDNKNGTALSYRR</sequence>
<dbReference type="GO" id="GO:0005737">
    <property type="term" value="C:cytoplasm"/>
    <property type="evidence" value="ECO:0007669"/>
    <property type="project" value="TreeGrafter"/>
</dbReference>
<evidence type="ECO:0000256" key="8">
    <source>
        <dbReference type="ARBA" id="ARBA00047851"/>
    </source>
</evidence>
<dbReference type="EC" id="2.5.1.3" evidence="10"/>
<feature type="binding site" evidence="10">
    <location>
        <position position="73"/>
    </location>
    <ligand>
        <name>4-amino-2-methyl-5-(diphosphooxymethyl)pyrimidine</name>
        <dbReference type="ChEBI" id="CHEBI:57841"/>
    </ligand>
</feature>
<comment type="catalytic activity">
    <reaction evidence="8 10 11">
        <text>2-(2-carboxy-4-methylthiazol-5-yl)ethyl phosphate + 4-amino-2-methyl-5-(diphosphooxymethyl)pyrimidine + 2 H(+) = thiamine phosphate + CO2 + diphosphate</text>
        <dbReference type="Rhea" id="RHEA:47848"/>
        <dbReference type="ChEBI" id="CHEBI:15378"/>
        <dbReference type="ChEBI" id="CHEBI:16526"/>
        <dbReference type="ChEBI" id="CHEBI:33019"/>
        <dbReference type="ChEBI" id="CHEBI:37575"/>
        <dbReference type="ChEBI" id="CHEBI:57841"/>
        <dbReference type="ChEBI" id="CHEBI:62890"/>
        <dbReference type="EC" id="2.5.1.3"/>
    </reaction>
</comment>
<evidence type="ECO:0000259" key="13">
    <source>
        <dbReference type="Pfam" id="PF02581"/>
    </source>
</evidence>
<dbReference type="CDD" id="cd00564">
    <property type="entry name" value="TMP_TenI"/>
    <property type="match status" value="1"/>
</dbReference>
<evidence type="ECO:0000256" key="9">
    <source>
        <dbReference type="ARBA" id="ARBA00047883"/>
    </source>
</evidence>
<evidence type="ECO:0000256" key="1">
    <source>
        <dbReference type="ARBA" id="ARBA00003814"/>
    </source>
</evidence>
<keyword evidence="4 10" id="KW-0479">Metal-binding</keyword>
<evidence type="ECO:0000256" key="12">
    <source>
        <dbReference type="RuleBase" id="RU004253"/>
    </source>
</evidence>
<comment type="caution">
    <text evidence="10">Lacks conserved residue(s) required for the propagation of feature annotation.</text>
</comment>
<dbReference type="PANTHER" id="PTHR20857">
    <property type="entry name" value="THIAMINE-PHOSPHATE PYROPHOSPHORYLASE"/>
    <property type="match status" value="1"/>
</dbReference>
<dbReference type="HAMAP" id="MF_00097">
    <property type="entry name" value="TMP_synthase"/>
    <property type="match status" value="1"/>
</dbReference>
<dbReference type="NCBIfam" id="TIGR00693">
    <property type="entry name" value="thiE"/>
    <property type="match status" value="1"/>
</dbReference>
<evidence type="ECO:0000256" key="6">
    <source>
        <dbReference type="ARBA" id="ARBA00022977"/>
    </source>
</evidence>
<feature type="binding site" evidence="10">
    <location>
        <position position="142"/>
    </location>
    <ligand>
        <name>4-amino-2-methyl-5-(diphosphooxymethyl)pyrimidine</name>
        <dbReference type="ChEBI" id="CHEBI:57841"/>
    </ligand>
</feature>